<sequence>MNRNLLGKLLRKNVSAGQLIGFALANVIGLCIVMIGLQFYADVRTVFSSEDSFINKDYLVLTKKVGGLDAVGGLFSRGNSKTGVFASKEIAQLSSQPWVRKLGTFSSSKYNVTAVVAQPGQGGLEAQMFFESMPEEFLDVEGAAWHFDPVQPQEVPVIIPKDYLALYNFGFASSQGLPRVSEGMVGLIPIQFYLTGSEGQSLSVTGHIVGFSSRINTIIVPESFMEWSSRQLGTYSSANEVSRIILEVSQPGDAKVEQYLNAHNYEVAGDKMNRNKANYLLTISLVIVLAVGLLISTLSFFILTLSIHLLLQKNTEKLRILLLLGYSPFEVALPYERLVSLVNLAVYILAAGVLFFVRNLYLPRLDGLATPGSIFSSLSLGLIIILLISVGNIIAIRRFMRRLRYL</sequence>
<protein>
    <recommendedName>
        <fullName evidence="4">Efflux ABC transporter, permease protein</fullName>
    </recommendedName>
</protein>
<evidence type="ECO:0008006" key="4">
    <source>
        <dbReference type="Google" id="ProtNLM"/>
    </source>
</evidence>
<accession>C3JCX4</accession>
<proteinExistence type="predicted"/>
<feature type="transmembrane region" description="Helical" evidence="1">
    <location>
        <begin position="279"/>
        <end position="311"/>
    </location>
</feature>
<dbReference type="RefSeq" id="WP_004335305.1">
    <property type="nucleotide sequence ID" value="NZ_ACNN01000036.1"/>
</dbReference>
<evidence type="ECO:0000256" key="1">
    <source>
        <dbReference type="SAM" id="Phobius"/>
    </source>
</evidence>
<feature type="transmembrane region" description="Helical" evidence="1">
    <location>
        <begin position="373"/>
        <end position="396"/>
    </location>
</feature>
<keyword evidence="1" id="KW-0472">Membrane</keyword>
<dbReference type="GeneID" id="93365388"/>
<evidence type="ECO:0000313" key="3">
    <source>
        <dbReference type="Proteomes" id="UP000004295"/>
    </source>
</evidence>
<gene>
    <name evidence="2" type="ORF">POREN0001_0657</name>
</gene>
<name>C3JCX4_POREA</name>
<evidence type="ECO:0000313" key="2">
    <source>
        <dbReference type="EMBL" id="EEN81936.1"/>
    </source>
</evidence>
<reference evidence="2 3" key="1">
    <citation type="submission" date="2009-04" db="EMBL/GenBank/DDBJ databases">
        <authorList>
            <person name="Sebastian Y."/>
            <person name="Madupu R."/>
            <person name="Durkin A.S."/>
            <person name="Torralba M."/>
            <person name="Methe B."/>
            <person name="Sutton G.G."/>
            <person name="Strausberg R.L."/>
            <person name="Nelson K.E."/>
        </authorList>
    </citation>
    <scope>NUCLEOTIDE SEQUENCE [LARGE SCALE GENOMIC DNA]</scope>
    <source>
        <strain evidence="3">ATCC 35406 / BCRC 14492 / JCM 8526 / NCTC 13058 / HG 370</strain>
    </source>
</reference>
<keyword evidence="3" id="KW-1185">Reference proteome</keyword>
<dbReference type="eggNOG" id="COG0577">
    <property type="taxonomic scope" value="Bacteria"/>
</dbReference>
<feature type="transmembrane region" description="Helical" evidence="1">
    <location>
        <begin position="20"/>
        <end position="41"/>
    </location>
</feature>
<dbReference type="Proteomes" id="UP000004295">
    <property type="component" value="Unassembled WGS sequence"/>
</dbReference>
<keyword evidence="1" id="KW-0812">Transmembrane</keyword>
<comment type="caution">
    <text evidence="2">The sequence shown here is derived from an EMBL/GenBank/DDBJ whole genome shotgun (WGS) entry which is preliminary data.</text>
</comment>
<keyword evidence="1" id="KW-1133">Transmembrane helix</keyword>
<organism evidence="2 3">
    <name type="scientific">Porphyromonas endodontalis (strain ATCC 35406 / DSM 24491 / JCM 8526 / CCUG 16442 / BCRC 14492 / NCTC 13058 / HG 370)</name>
    <name type="common">Bacteroides endodontalis</name>
    <dbReference type="NCBI Taxonomy" id="553175"/>
    <lineage>
        <taxon>Bacteria</taxon>
        <taxon>Pseudomonadati</taxon>
        <taxon>Bacteroidota</taxon>
        <taxon>Bacteroidia</taxon>
        <taxon>Bacteroidales</taxon>
        <taxon>Porphyromonadaceae</taxon>
        <taxon>Porphyromonas</taxon>
    </lineage>
</organism>
<dbReference type="EMBL" id="ACNN01000036">
    <property type="protein sequence ID" value="EEN81936.1"/>
    <property type="molecule type" value="Genomic_DNA"/>
</dbReference>
<dbReference type="STRING" id="553175.POREN0001_0657"/>
<dbReference type="AlphaFoldDB" id="C3JCX4"/>
<feature type="transmembrane region" description="Helical" evidence="1">
    <location>
        <begin position="338"/>
        <end position="361"/>
    </location>
</feature>